<keyword evidence="2" id="KW-1185">Reference proteome</keyword>
<proteinExistence type="predicted"/>
<accession>A0A267HQT1</accession>
<evidence type="ECO:0000313" key="1">
    <source>
        <dbReference type="EMBL" id="PAB00721.1"/>
    </source>
</evidence>
<gene>
    <name evidence="1" type="ORF">AKL21_05540</name>
</gene>
<comment type="caution">
    <text evidence="1">The sequence shown here is derived from an EMBL/GenBank/DDBJ whole genome shotgun (WGS) entry which is preliminary data.</text>
</comment>
<dbReference type="Proteomes" id="UP000216797">
    <property type="component" value="Unassembled WGS sequence"/>
</dbReference>
<dbReference type="AlphaFoldDB" id="A0A267HQT1"/>
<dbReference type="EMBL" id="LHUG01000005">
    <property type="protein sequence ID" value="PAB00721.1"/>
    <property type="molecule type" value="Genomic_DNA"/>
</dbReference>
<sequence length="149" mass="16606">MYNAYDNKLYECDDYGKNSIQQLEVTTSFTDNWGSIIKKVVMAKTSGNYLDKIISSIWGLAPYGISAVQDWVSPSTSWIPEDISTGGMKIYQPYADLQEEVYGGLIKSQKNAAPTKSLTEAGDYLTVAYYGSSTSSNTSCNRSFYWKYG</sequence>
<dbReference type="RefSeq" id="WP_095006369.1">
    <property type="nucleotide sequence ID" value="NZ_LHUG01000005.1"/>
</dbReference>
<protein>
    <submittedName>
        <fullName evidence="1">Uncharacterized protein</fullName>
    </submittedName>
</protein>
<reference evidence="1 2" key="1">
    <citation type="submission" date="2015-08" db="EMBL/GenBank/DDBJ databases">
        <title>Enterococcus genome sequence.</title>
        <authorList>
            <person name="Acedo J.Z."/>
            <person name="Vederas J.C."/>
        </authorList>
    </citation>
    <scope>NUCLEOTIDE SEQUENCE [LARGE SCALE GENOMIC DNA]</scope>
    <source>
        <strain evidence="1 2">49</strain>
    </source>
</reference>
<organism evidence="1 2">
    <name type="scientific">Enterococcus canintestini</name>
    <dbReference type="NCBI Taxonomy" id="317010"/>
    <lineage>
        <taxon>Bacteria</taxon>
        <taxon>Bacillati</taxon>
        <taxon>Bacillota</taxon>
        <taxon>Bacilli</taxon>
        <taxon>Lactobacillales</taxon>
        <taxon>Enterococcaceae</taxon>
        <taxon>Enterococcus</taxon>
    </lineage>
</organism>
<evidence type="ECO:0000313" key="2">
    <source>
        <dbReference type="Proteomes" id="UP000216797"/>
    </source>
</evidence>
<name>A0A267HQT1_9ENTE</name>